<dbReference type="EMBL" id="UYRT01079814">
    <property type="protein sequence ID" value="VDN21440.1"/>
    <property type="molecule type" value="Genomic_DNA"/>
</dbReference>
<proteinExistence type="predicted"/>
<reference evidence="1 2" key="2">
    <citation type="submission" date="2018-11" db="EMBL/GenBank/DDBJ databases">
        <authorList>
            <consortium name="Pathogen Informatics"/>
        </authorList>
    </citation>
    <scope>NUCLEOTIDE SEQUENCE [LARGE SCALE GENOMIC DNA]</scope>
</reference>
<reference evidence="3" key="1">
    <citation type="submission" date="2016-06" db="UniProtKB">
        <authorList>
            <consortium name="WormBaseParasite"/>
        </authorList>
    </citation>
    <scope>IDENTIFICATION</scope>
</reference>
<name>A0A183DW97_9BILA</name>
<dbReference type="Proteomes" id="UP000271098">
    <property type="component" value="Unassembled WGS sequence"/>
</dbReference>
<protein>
    <submittedName>
        <fullName evidence="3">Ribonuclease H</fullName>
    </submittedName>
</protein>
<evidence type="ECO:0000313" key="1">
    <source>
        <dbReference type="EMBL" id="VDN21440.1"/>
    </source>
</evidence>
<organism evidence="3">
    <name type="scientific">Gongylonema pulchrum</name>
    <dbReference type="NCBI Taxonomy" id="637853"/>
    <lineage>
        <taxon>Eukaryota</taxon>
        <taxon>Metazoa</taxon>
        <taxon>Ecdysozoa</taxon>
        <taxon>Nematoda</taxon>
        <taxon>Chromadorea</taxon>
        <taxon>Rhabditida</taxon>
        <taxon>Spirurina</taxon>
        <taxon>Spiruromorpha</taxon>
        <taxon>Spiruroidea</taxon>
        <taxon>Gongylonematidae</taxon>
        <taxon>Gongylonema</taxon>
    </lineage>
</organism>
<gene>
    <name evidence="1" type="ORF">GPUH_LOCUS12988</name>
</gene>
<keyword evidence="2" id="KW-1185">Reference proteome</keyword>
<evidence type="ECO:0000313" key="2">
    <source>
        <dbReference type="Proteomes" id="UP000271098"/>
    </source>
</evidence>
<accession>A0A183DW97</accession>
<sequence>MLRPKQFLAMKKEAQRGLQRYLTGAGLENKTLGSYVYLSSEPLYEAIAVNFLIIRCMVTQSPVRLTLCDEATL</sequence>
<dbReference type="WBParaSite" id="GPUH_0001300201-mRNA-1">
    <property type="protein sequence ID" value="GPUH_0001300201-mRNA-1"/>
    <property type="gene ID" value="GPUH_0001300201"/>
</dbReference>
<dbReference type="AlphaFoldDB" id="A0A183DW97"/>
<evidence type="ECO:0000313" key="3">
    <source>
        <dbReference type="WBParaSite" id="GPUH_0001300201-mRNA-1"/>
    </source>
</evidence>